<evidence type="ECO:0000313" key="1">
    <source>
        <dbReference type="EMBL" id="RYO74352.1"/>
    </source>
</evidence>
<comment type="caution">
    <text evidence="1">The sequence shown here is derived from an EMBL/GenBank/DDBJ whole genome shotgun (WGS) entry which is preliminary data.</text>
</comment>
<evidence type="ECO:0000313" key="2">
    <source>
        <dbReference type="Proteomes" id="UP000293360"/>
    </source>
</evidence>
<organism evidence="1 2">
    <name type="scientific">Monosporascus ibericus</name>
    <dbReference type="NCBI Taxonomy" id="155417"/>
    <lineage>
        <taxon>Eukaryota</taxon>
        <taxon>Fungi</taxon>
        <taxon>Dikarya</taxon>
        <taxon>Ascomycota</taxon>
        <taxon>Pezizomycotina</taxon>
        <taxon>Sordariomycetes</taxon>
        <taxon>Xylariomycetidae</taxon>
        <taxon>Xylariales</taxon>
        <taxon>Xylariales incertae sedis</taxon>
        <taxon>Monosporascus</taxon>
    </lineage>
</organism>
<gene>
    <name evidence="1" type="ORF">DL764_010877</name>
</gene>
<dbReference type="AlphaFoldDB" id="A0A4Q4SS13"/>
<dbReference type="EMBL" id="QJNU01001588">
    <property type="protein sequence ID" value="RYO74352.1"/>
    <property type="molecule type" value="Genomic_DNA"/>
</dbReference>
<dbReference type="STRING" id="155417.A0A4Q4SS13"/>
<proteinExistence type="predicted"/>
<protein>
    <submittedName>
        <fullName evidence="1">Uncharacterized protein</fullName>
    </submittedName>
</protein>
<dbReference type="OrthoDB" id="19261at2759"/>
<name>A0A4Q4SS13_9PEZI</name>
<accession>A0A4Q4SS13</accession>
<reference evidence="1 2" key="1">
    <citation type="submission" date="2018-06" db="EMBL/GenBank/DDBJ databases">
        <title>Complete Genomes of Monosporascus.</title>
        <authorList>
            <person name="Robinson A.J."/>
            <person name="Natvig D.O."/>
        </authorList>
    </citation>
    <scope>NUCLEOTIDE SEQUENCE [LARGE SCALE GENOMIC DNA]</scope>
    <source>
        <strain evidence="1 2">CBS 110550</strain>
    </source>
</reference>
<dbReference type="Proteomes" id="UP000293360">
    <property type="component" value="Unassembled WGS sequence"/>
</dbReference>
<sequence length="152" mass="16971">MDDAYEVIIESTEPTDIPFLFALNLNPGPNSRVKVYFEHPNGMAVDIAAKLAAICPETNPKEVERFLVTMSGGSPGPYRGQPARTCIAFKMGEDGSLKTPQETMYFPISEYNPHDQERSINVLKKRLLEAGGDLHSWVAFKTTKMRGKVFTF</sequence>
<keyword evidence="2" id="KW-1185">Reference proteome</keyword>